<sequence length="69" mass="7777">MKKLIVSLTLGALILVGSLYVVNNNSNLSIEKEPSIFSSEFTIEKEPSIFSFELSIEKEPSIFSQKTFY</sequence>
<gene>
    <name evidence="1" type="ORF">NC797_12855</name>
</gene>
<dbReference type="Proteomes" id="UP001145050">
    <property type="component" value="Unassembled WGS sequence"/>
</dbReference>
<protein>
    <submittedName>
        <fullName evidence="1">Uncharacterized protein</fullName>
    </submittedName>
</protein>
<dbReference type="EMBL" id="JAMQKB010000014">
    <property type="protein sequence ID" value="MDC3425390.1"/>
    <property type="molecule type" value="Genomic_DNA"/>
</dbReference>
<proteinExistence type="predicted"/>
<name>A0A9X3WTF9_9BACI</name>
<evidence type="ECO:0000313" key="2">
    <source>
        <dbReference type="Proteomes" id="UP001145050"/>
    </source>
</evidence>
<evidence type="ECO:0000313" key="1">
    <source>
        <dbReference type="EMBL" id="MDC3425390.1"/>
    </source>
</evidence>
<comment type="caution">
    <text evidence="1">The sequence shown here is derived from an EMBL/GenBank/DDBJ whole genome shotgun (WGS) entry which is preliminary data.</text>
</comment>
<organism evidence="1 2">
    <name type="scientific">Terrihalobacillus insolitus</name>
    <dbReference type="NCBI Taxonomy" id="2950438"/>
    <lineage>
        <taxon>Bacteria</taxon>
        <taxon>Bacillati</taxon>
        <taxon>Bacillota</taxon>
        <taxon>Bacilli</taxon>
        <taxon>Bacillales</taxon>
        <taxon>Bacillaceae</taxon>
        <taxon>Terrihalobacillus</taxon>
    </lineage>
</organism>
<dbReference type="RefSeq" id="WP_272437199.1">
    <property type="nucleotide sequence ID" value="NZ_JAMQKB010000014.1"/>
</dbReference>
<accession>A0A9X3WTF9</accession>
<reference evidence="1" key="1">
    <citation type="submission" date="2022-06" db="EMBL/GenBank/DDBJ databases">
        <title>Aquibacillus sp. a new bacterium isolated from soil saline samples.</title>
        <authorList>
            <person name="Galisteo C."/>
            <person name="De La Haba R."/>
            <person name="Sanchez-Porro C."/>
            <person name="Ventosa A."/>
        </authorList>
    </citation>
    <scope>NUCLEOTIDE SEQUENCE</scope>
    <source>
        <strain evidence="1">3ASR75-11</strain>
    </source>
</reference>
<dbReference type="AlphaFoldDB" id="A0A9X3WTF9"/>
<keyword evidence="2" id="KW-1185">Reference proteome</keyword>